<dbReference type="AlphaFoldDB" id="A0A1S2LTA4"/>
<dbReference type="NCBIfam" id="TIGR02937">
    <property type="entry name" value="sigma70-ECF"/>
    <property type="match status" value="1"/>
</dbReference>
<feature type="domain" description="RNA polymerase sigma-70 region 2" evidence="4">
    <location>
        <begin position="15"/>
        <end position="80"/>
    </location>
</feature>
<dbReference type="Pfam" id="PF04542">
    <property type="entry name" value="Sigma70_r2"/>
    <property type="match status" value="1"/>
</dbReference>
<dbReference type="OrthoDB" id="306910at2"/>
<keyword evidence="6" id="KW-1185">Reference proteome</keyword>
<organism evidence="5 6">
    <name type="scientific">Anaerobacillus arseniciselenatis</name>
    <dbReference type="NCBI Taxonomy" id="85682"/>
    <lineage>
        <taxon>Bacteria</taxon>
        <taxon>Bacillati</taxon>
        <taxon>Bacillota</taxon>
        <taxon>Bacilli</taxon>
        <taxon>Bacillales</taxon>
        <taxon>Bacillaceae</taxon>
        <taxon>Anaerobacillus</taxon>
    </lineage>
</organism>
<dbReference type="InterPro" id="IPR014284">
    <property type="entry name" value="RNA_pol_sigma-70_dom"/>
</dbReference>
<dbReference type="PANTHER" id="PTHR43133:SF51">
    <property type="entry name" value="RNA POLYMERASE SIGMA FACTOR"/>
    <property type="match status" value="1"/>
</dbReference>
<dbReference type="PANTHER" id="PTHR43133">
    <property type="entry name" value="RNA POLYMERASE ECF-TYPE SIGMA FACTO"/>
    <property type="match status" value="1"/>
</dbReference>
<comment type="caution">
    <text evidence="5">The sequence shown here is derived from an EMBL/GenBank/DDBJ whole genome shotgun (WGS) entry which is preliminary data.</text>
</comment>
<sequence length="119" mass="14452">MTEKNSRNGELEEWYNLYSDAVFKYICVMTRDYQQAEDLTHETFIKAYNNYETFQRQAETKTWLFRIAHNVTIDFLRKRKPLRIIENLLQNKKDSTPLPEDMLQMKEEARARWSKPLIN</sequence>
<name>A0A1S2LTA4_9BACI</name>
<evidence type="ECO:0000313" key="6">
    <source>
        <dbReference type="Proteomes" id="UP000180098"/>
    </source>
</evidence>
<evidence type="ECO:0000259" key="4">
    <source>
        <dbReference type="Pfam" id="PF04542"/>
    </source>
</evidence>
<protein>
    <recommendedName>
        <fullName evidence="4">RNA polymerase sigma-70 region 2 domain-containing protein</fullName>
    </recommendedName>
</protein>
<dbReference type="GO" id="GO:0016987">
    <property type="term" value="F:sigma factor activity"/>
    <property type="evidence" value="ECO:0007669"/>
    <property type="project" value="UniProtKB-KW"/>
</dbReference>
<evidence type="ECO:0000256" key="1">
    <source>
        <dbReference type="ARBA" id="ARBA00023015"/>
    </source>
</evidence>
<accession>A0A1S2LTA4</accession>
<keyword evidence="2" id="KW-0731">Sigma factor</keyword>
<gene>
    <name evidence="5" type="ORF">BKP35_01810</name>
</gene>
<proteinExistence type="predicted"/>
<dbReference type="Proteomes" id="UP000180098">
    <property type="component" value="Unassembled WGS sequence"/>
</dbReference>
<reference evidence="5 6" key="1">
    <citation type="submission" date="2016-10" db="EMBL/GenBank/DDBJ databases">
        <title>Draft genome sequences of four alkaliphilic bacteria belonging to the Anaerobacillus genus.</title>
        <authorList>
            <person name="Bassil N.M."/>
            <person name="Lloyd J.R."/>
        </authorList>
    </citation>
    <scope>NUCLEOTIDE SEQUENCE [LARGE SCALE GENOMIC DNA]</scope>
    <source>
        <strain evidence="5 6">DSM 15340</strain>
    </source>
</reference>
<keyword evidence="1" id="KW-0805">Transcription regulation</keyword>
<evidence type="ECO:0000256" key="3">
    <source>
        <dbReference type="ARBA" id="ARBA00023163"/>
    </source>
</evidence>
<evidence type="ECO:0000256" key="2">
    <source>
        <dbReference type="ARBA" id="ARBA00023082"/>
    </source>
</evidence>
<keyword evidence="3" id="KW-0804">Transcription</keyword>
<dbReference type="RefSeq" id="WP_071311676.1">
    <property type="nucleotide sequence ID" value="NZ_MLQQ01000001.1"/>
</dbReference>
<dbReference type="SUPFAM" id="SSF88946">
    <property type="entry name" value="Sigma2 domain of RNA polymerase sigma factors"/>
    <property type="match status" value="1"/>
</dbReference>
<dbReference type="InterPro" id="IPR007627">
    <property type="entry name" value="RNA_pol_sigma70_r2"/>
</dbReference>
<dbReference type="GO" id="GO:0006352">
    <property type="term" value="P:DNA-templated transcription initiation"/>
    <property type="evidence" value="ECO:0007669"/>
    <property type="project" value="InterPro"/>
</dbReference>
<evidence type="ECO:0000313" key="5">
    <source>
        <dbReference type="EMBL" id="OIJ15751.1"/>
    </source>
</evidence>
<dbReference type="InterPro" id="IPR013325">
    <property type="entry name" value="RNA_pol_sigma_r2"/>
</dbReference>
<dbReference type="InterPro" id="IPR039425">
    <property type="entry name" value="RNA_pol_sigma-70-like"/>
</dbReference>
<dbReference type="EMBL" id="MLQQ01000001">
    <property type="protein sequence ID" value="OIJ15751.1"/>
    <property type="molecule type" value="Genomic_DNA"/>
</dbReference>
<dbReference type="Gene3D" id="1.10.1740.10">
    <property type="match status" value="1"/>
</dbReference>